<dbReference type="EMBL" id="CP049989">
    <property type="protein sequence ID" value="QIM53578.1"/>
    <property type="molecule type" value="Genomic_DNA"/>
</dbReference>
<gene>
    <name evidence="1" type="ORF">G9Q37_16190</name>
</gene>
<organism evidence="1 2">
    <name type="scientific">Hydrogenophaga crocea</name>
    <dbReference type="NCBI Taxonomy" id="2716225"/>
    <lineage>
        <taxon>Bacteria</taxon>
        <taxon>Pseudomonadati</taxon>
        <taxon>Pseudomonadota</taxon>
        <taxon>Betaproteobacteria</taxon>
        <taxon>Burkholderiales</taxon>
        <taxon>Comamonadaceae</taxon>
        <taxon>Hydrogenophaga</taxon>
    </lineage>
</organism>
<accession>A0A6G8IKM8</accession>
<dbReference type="AlphaFoldDB" id="A0A6G8IKM8"/>
<dbReference type="KEGG" id="hcz:G9Q37_16190"/>
<name>A0A6G8IKM8_9BURK</name>
<dbReference type="InterPro" id="IPR032720">
    <property type="entry name" value="Cys_rich_CWC"/>
</dbReference>
<protein>
    <submittedName>
        <fullName evidence="1">Cysteine-rich CWC family protein</fullName>
    </submittedName>
</protein>
<keyword evidence="2" id="KW-1185">Reference proteome</keyword>
<reference evidence="1 2" key="1">
    <citation type="submission" date="2020-03" db="EMBL/GenBank/DDBJ databases">
        <title>Hydrogenophaga sp. nov. isolated from cyanobacterial mat.</title>
        <authorList>
            <person name="Thorat V."/>
            <person name="Kirdat K."/>
            <person name="Tiwarekar B."/>
            <person name="Costa E.D."/>
            <person name="Yadav A."/>
        </authorList>
    </citation>
    <scope>NUCLEOTIDE SEQUENCE [LARGE SCALE GENOMIC DNA]</scope>
    <source>
        <strain evidence="1 2">BA0156</strain>
    </source>
</reference>
<evidence type="ECO:0000313" key="1">
    <source>
        <dbReference type="EMBL" id="QIM53578.1"/>
    </source>
</evidence>
<dbReference type="Proteomes" id="UP000503162">
    <property type="component" value="Chromosome"/>
</dbReference>
<sequence>MPTHPPPPIDPERCPLCGGDNRCAMEIERATGVPQPPCWCVSETFTPALLARLPEAARAAACICPACVKAALDAAR</sequence>
<proteinExistence type="predicted"/>
<evidence type="ECO:0000313" key="2">
    <source>
        <dbReference type="Proteomes" id="UP000503162"/>
    </source>
</evidence>
<dbReference type="Pfam" id="PF14375">
    <property type="entry name" value="Cys_rich_CWC"/>
    <property type="match status" value="1"/>
</dbReference>